<evidence type="ECO:0000256" key="6">
    <source>
        <dbReference type="PROSITE-ProRule" id="PRU00449"/>
    </source>
</evidence>
<dbReference type="SUPFAM" id="SSF57716">
    <property type="entry name" value="Glucocorticoid receptor-like (DNA-binding domain)"/>
    <property type="match status" value="1"/>
</dbReference>
<keyword evidence="2" id="KW-0479">Metal-binding</keyword>
<dbReference type="SUPFAM" id="SSF118310">
    <property type="entry name" value="AN1-like Zinc finger"/>
    <property type="match status" value="1"/>
</dbReference>
<dbReference type="InterPro" id="IPR002653">
    <property type="entry name" value="Znf_A20"/>
</dbReference>
<protein>
    <recommendedName>
        <fullName evidence="11">AN1-type domain-containing protein</fullName>
    </recommendedName>
</protein>
<sequence length="171" mass="18921">MAQDNWKNDTNETEFQKREGPILCANNCGFFGSSVTHNLCSKCYRDLTMKQQLETPLAPSMEKSPSVASSSSAKVEIELVKEETANSGKTCVDIVDKNQSEEQLNKKSSNRCTLCSKRVGLTGFKCRCGGTFCSTHRYSETHDCSLDYKSIGKEVIAKSNPAVKADKIEKM</sequence>
<keyword evidence="4" id="KW-0862">Zinc</keyword>
<evidence type="ECO:0000256" key="3">
    <source>
        <dbReference type="ARBA" id="ARBA00022771"/>
    </source>
</evidence>
<evidence type="ECO:0000256" key="4">
    <source>
        <dbReference type="ARBA" id="ARBA00022833"/>
    </source>
</evidence>
<dbReference type="Proteomes" id="UP000243459">
    <property type="component" value="Chromosome 7"/>
</dbReference>
<keyword evidence="10" id="KW-1185">Reference proteome</keyword>
<feature type="domain" description="A20-type" evidence="7">
    <location>
        <begin position="18"/>
        <end position="52"/>
    </location>
</feature>
<evidence type="ECO:0000259" key="7">
    <source>
        <dbReference type="PROSITE" id="PS51036"/>
    </source>
</evidence>
<evidence type="ECO:0000256" key="1">
    <source>
        <dbReference type="ARBA" id="ARBA00003732"/>
    </source>
</evidence>
<proteinExistence type="predicted"/>
<dbReference type="PROSITE" id="PS51036">
    <property type="entry name" value="ZF_A20"/>
    <property type="match status" value="1"/>
</dbReference>
<dbReference type="GO" id="GO:0003677">
    <property type="term" value="F:DNA binding"/>
    <property type="evidence" value="ECO:0007669"/>
    <property type="project" value="InterPro"/>
</dbReference>
<dbReference type="SMART" id="SM00154">
    <property type="entry name" value="ZnF_AN1"/>
    <property type="match status" value="1"/>
</dbReference>
<dbReference type="InterPro" id="IPR000058">
    <property type="entry name" value="Znf_AN1"/>
</dbReference>
<dbReference type="Pfam" id="PF01428">
    <property type="entry name" value="zf-AN1"/>
    <property type="match status" value="1"/>
</dbReference>
<evidence type="ECO:0000256" key="2">
    <source>
        <dbReference type="ARBA" id="ARBA00022723"/>
    </source>
</evidence>
<dbReference type="SMART" id="SM00259">
    <property type="entry name" value="ZnF_A20"/>
    <property type="match status" value="1"/>
</dbReference>
<dbReference type="OrthoDB" id="428577at2759"/>
<evidence type="ECO:0000313" key="10">
    <source>
        <dbReference type="Proteomes" id="UP000243459"/>
    </source>
</evidence>
<dbReference type="PANTHER" id="PTHR10634:SF149">
    <property type="entry name" value="AN1-TYPE DOMAIN-CONTAINING PROTEIN-RELATED"/>
    <property type="match status" value="1"/>
</dbReference>
<dbReference type="PANTHER" id="PTHR10634">
    <property type="entry name" value="AN1-TYPE ZINC FINGER PROTEIN"/>
    <property type="match status" value="1"/>
</dbReference>
<keyword evidence="3 6" id="KW-0863">Zinc-finger</keyword>
<dbReference type="InterPro" id="IPR050652">
    <property type="entry name" value="AN1_A20_ZnFinger"/>
</dbReference>
<accession>A0A5P1EGN8</accession>
<gene>
    <name evidence="9" type="ORF">A4U43_C07F33240</name>
</gene>
<name>A0A5P1EGN8_ASPOF</name>
<dbReference type="Gramene" id="ONK65065">
    <property type="protein sequence ID" value="ONK65065"/>
    <property type="gene ID" value="A4U43_C07F33240"/>
</dbReference>
<dbReference type="PROSITE" id="PS51039">
    <property type="entry name" value="ZF_AN1"/>
    <property type="match status" value="1"/>
</dbReference>
<evidence type="ECO:0000313" key="9">
    <source>
        <dbReference type="EMBL" id="ONK65065.1"/>
    </source>
</evidence>
<dbReference type="FunFam" id="4.10.1110.10:FF:000001">
    <property type="entry name" value="Zinc finger AN1-type containing 6"/>
    <property type="match status" value="1"/>
</dbReference>
<dbReference type="EMBL" id="CM007387">
    <property type="protein sequence ID" value="ONK65065.1"/>
    <property type="molecule type" value="Genomic_DNA"/>
</dbReference>
<dbReference type="AlphaFoldDB" id="A0A5P1EGN8"/>
<dbReference type="Gene3D" id="4.10.1110.10">
    <property type="entry name" value="AN1-like Zinc finger"/>
    <property type="match status" value="1"/>
</dbReference>
<dbReference type="InterPro" id="IPR035896">
    <property type="entry name" value="AN1-like_Znf"/>
</dbReference>
<reference evidence="10" key="1">
    <citation type="journal article" date="2017" name="Nat. Commun.">
        <title>The asparagus genome sheds light on the origin and evolution of a young Y chromosome.</title>
        <authorList>
            <person name="Harkess A."/>
            <person name="Zhou J."/>
            <person name="Xu C."/>
            <person name="Bowers J.E."/>
            <person name="Van der Hulst R."/>
            <person name="Ayyampalayam S."/>
            <person name="Mercati F."/>
            <person name="Riccardi P."/>
            <person name="McKain M.R."/>
            <person name="Kakrana A."/>
            <person name="Tang H."/>
            <person name="Ray J."/>
            <person name="Groenendijk J."/>
            <person name="Arikit S."/>
            <person name="Mathioni S.M."/>
            <person name="Nakano M."/>
            <person name="Shan H."/>
            <person name="Telgmann-Rauber A."/>
            <person name="Kanno A."/>
            <person name="Yue Z."/>
            <person name="Chen H."/>
            <person name="Li W."/>
            <person name="Chen Y."/>
            <person name="Xu X."/>
            <person name="Zhang Y."/>
            <person name="Luo S."/>
            <person name="Chen H."/>
            <person name="Gao J."/>
            <person name="Mao Z."/>
            <person name="Pires J.C."/>
            <person name="Luo M."/>
            <person name="Kudrna D."/>
            <person name="Wing R.A."/>
            <person name="Meyers B.C."/>
            <person name="Yi K."/>
            <person name="Kong H."/>
            <person name="Lavrijsen P."/>
            <person name="Sunseri F."/>
            <person name="Falavigna A."/>
            <person name="Ye Y."/>
            <person name="Leebens-Mack J.H."/>
            <person name="Chen G."/>
        </authorList>
    </citation>
    <scope>NUCLEOTIDE SEQUENCE [LARGE SCALE GENOMIC DNA]</scope>
    <source>
        <strain evidence="10">cv. DH0086</strain>
    </source>
</reference>
<feature type="domain" description="AN1-type" evidence="8">
    <location>
        <begin position="106"/>
        <end position="152"/>
    </location>
</feature>
<keyword evidence="5" id="KW-0346">Stress response</keyword>
<evidence type="ECO:0000256" key="5">
    <source>
        <dbReference type="ARBA" id="ARBA00023016"/>
    </source>
</evidence>
<dbReference type="Gene3D" id="1.20.5.4770">
    <property type="match status" value="1"/>
</dbReference>
<comment type="function">
    <text evidence="1">May be involved in environmental stress response.</text>
</comment>
<organism evidence="9 10">
    <name type="scientific">Asparagus officinalis</name>
    <name type="common">Garden asparagus</name>
    <dbReference type="NCBI Taxonomy" id="4686"/>
    <lineage>
        <taxon>Eukaryota</taxon>
        <taxon>Viridiplantae</taxon>
        <taxon>Streptophyta</taxon>
        <taxon>Embryophyta</taxon>
        <taxon>Tracheophyta</taxon>
        <taxon>Spermatophyta</taxon>
        <taxon>Magnoliopsida</taxon>
        <taxon>Liliopsida</taxon>
        <taxon>Asparagales</taxon>
        <taxon>Asparagaceae</taxon>
        <taxon>Asparagoideae</taxon>
        <taxon>Asparagus</taxon>
    </lineage>
</organism>
<evidence type="ECO:0008006" key="11">
    <source>
        <dbReference type="Google" id="ProtNLM"/>
    </source>
</evidence>
<dbReference type="GO" id="GO:0008270">
    <property type="term" value="F:zinc ion binding"/>
    <property type="evidence" value="ECO:0007669"/>
    <property type="project" value="UniProtKB-KW"/>
</dbReference>
<evidence type="ECO:0000259" key="8">
    <source>
        <dbReference type="PROSITE" id="PS51039"/>
    </source>
</evidence>
<dbReference type="Pfam" id="PF01754">
    <property type="entry name" value="zf-A20"/>
    <property type="match status" value="1"/>
</dbReference>